<evidence type="ECO:0000313" key="6">
    <source>
        <dbReference type="EMBL" id="SYW75311.1"/>
    </source>
</evidence>
<gene>
    <name evidence="6" type="ORF">UBRO2_00546</name>
    <name evidence="5" type="ORF">UBRO_12150</name>
</gene>
<organism evidence="5 7">
    <name type="scientific">Ustilago bromivora</name>
    <dbReference type="NCBI Taxonomy" id="307758"/>
    <lineage>
        <taxon>Eukaryota</taxon>
        <taxon>Fungi</taxon>
        <taxon>Dikarya</taxon>
        <taxon>Basidiomycota</taxon>
        <taxon>Ustilaginomycotina</taxon>
        <taxon>Ustilaginomycetes</taxon>
        <taxon>Ustilaginales</taxon>
        <taxon>Ustilaginaceae</taxon>
        <taxon>Ustilago</taxon>
    </lineage>
</organism>
<dbReference type="GO" id="GO:0035861">
    <property type="term" value="C:site of double-strand break"/>
    <property type="evidence" value="ECO:0007669"/>
    <property type="project" value="TreeGrafter"/>
</dbReference>
<dbReference type="EMBL" id="ULHB01000005">
    <property type="protein sequence ID" value="SYW75311.1"/>
    <property type="molecule type" value="Genomic_DNA"/>
</dbReference>
<dbReference type="InterPro" id="IPR051858">
    <property type="entry name" value="WD_repeat_GAD-1"/>
</dbReference>
<dbReference type="InterPro" id="IPR001680">
    <property type="entry name" value="WD40_rpt"/>
</dbReference>
<dbReference type="PROSITE" id="PS50082">
    <property type="entry name" value="WD_REPEATS_2"/>
    <property type="match status" value="2"/>
</dbReference>
<protein>
    <submittedName>
        <fullName evidence="5">Uncharacterized protein</fullName>
    </submittedName>
</protein>
<dbReference type="PROSITE" id="PS50294">
    <property type="entry name" value="WD_REPEATS_REGION"/>
    <property type="match status" value="1"/>
</dbReference>
<dbReference type="GO" id="GO:0005634">
    <property type="term" value="C:nucleus"/>
    <property type="evidence" value="ECO:0007669"/>
    <property type="project" value="TreeGrafter"/>
</dbReference>
<evidence type="ECO:0000256" key="4">
    <source>
        <dbReference type="SAM" id="MobiDB-lite"/>
    </source>
</evidence>
<feature type="compositionally biased region" description="Basic and acidic residues" evidence="4">
    <location>
        <begin position="79"/>
        <end position="97"/>
    </location>
</feature>
<evidence type="ECO:0000256" key="1">
    <source>
        <dbReference type="ARBA" id="ARBA00022574"/>
    </source>
</evidence>
<dbReference type="SUPFAM" id="SSF50978">
    <property type="entry name" value="WD40 repeat-like"/>
    <property type="match status" value="1"/>
</dbReference>
<evidence type="ECO:0000256" key="2">
    <source>
        <dbReference type="ARBA" id="ARBA00022737"/>
    </source>
</evidence>
<dbReference type="Gene3D" id="2.130.10.10">
    <property type="entry name" value="YVTN repeat-like/Quinoprotein amine dehydrogenase"/>
    <property type="match status" value="1"/>
</dbReference>
<dbReference type="InterPro" id="IPR015943">
    <property type="entry name" value="WD40/YVTN_repeat-like_dom_sf"/>
</dbReference>
<dbReference type="SMART" id="SM00320">
    <property type="entry name" value="WD40"/>
    <property type="match status" value="4"/>
</dbReference>
<evidence type="ECO:0000313" key="8">
    <source>
        <dbReference type="Proteomes" id="UP000658997"/>
    </source>
</evidence>
<feature type="region of interest" description="Disordered" evidence="4">
    <location>
        <begin position="34"/>
        <end position="150"/>
    </location>
</feature>
<dbReference type="Proteomes" id="UP000658997">
    <property type="component" value="Unassembled WGS sequence"/>
</dbReference>
<dbReference type="Proteomes" id="UP000179920">
    <property type="component" value="Chromosome II"/>
</dbReference>
<keyword evidence="2" id="KW-0677">Repeat</keyword>
<evidence type="ECO:0000313" key="7">
    <source>
        <dbReference type="Proteomes" id="UP000179920"/>
    </source>
</evidence>
<feature type="compositionally biased region" description="Polar residues" evidence="4">
    <location>
        <begin position="520"/>
        <end position="531"/>
    </location>
</feature>
<keyword evidence="8" id="KW-1185">Reference proteome</keyword>
<reference evidence="6" key="3">
    <citation type="submission" date="2018-08" db="EMBL/GenBank/DDBJ databases">
        <authorList>
            <person name="Guldener U."/>
        </authorList>
    </citation>
    <scope>NUCLEOTIDE SEQUENCE</scope>
    <source>
        <strain evidence="6">UB2</strain>
    </source>
</reference>
<dbReference type="OrthoDB" id="10264376at2759"/>
<feature type="compositionally biased region" description="Low complexity" evidence="4">
    <location>
        <begin position="123"/>
        <end position="132"/>
    </location>
</feature>
<feature type="compositionally biased region" description="Low complexity" evidence="4">
    <location>
        <begin position="98"/>
        <end position="109"/>
    </location>
</feature>
<evidence type="ECO:0000256" key="3">
    <source>
        <dbReference type="PROSITE-ProRule" id="PRU00221"/>
    </source>
</evidence>
<dbReference type="PANTHER" id="PTHR16017:SF0">
    <property type="entry name" value="WD REPEAT-CONTAINING PROTEIN 70"/>
    <property type="match status" value="1"/>
</dbReference>
<dbReference type="PANTHER" id="PTHR16017">
    <property type="entry name" value="GASTRULATION DEFECTIVE PROTEIN 1-RELATED"/>
    <property type="match status" value="1"/>
</dbReference>
<reference evidence="5" key="2">
    <citation type="submission" date="2016-04" db="EMBL/GenBank/DDBJ databases">
        <authorList>
            <person name="Evans L.H."/>
            <person name="Alamgir A."/>
            <person name="Owens N."/>
            <person name="Weber N.D."/>
            <person name="Virtaneva K."/>
            <person name="Barbian K."/>
            <person name="Babar A."/>
            <person name="Rosenke K."/>
        </authorList>
    </citation>
    <scope>NUCLEOTIDE SEQUENCE</scope>
    <source>
        <strain evidence="5">UB2112</strain>
    </source>
</reference>
<keyword evidence="1 3" id="KW-0853">WD repeat</keyword>
<feature type="repeat" description="WD" evidence="3">
    <location>
        <begin position="346"/>
        <end position="387"/>
    </location>
</feature>
<feature type="compositionally biased region" description="Acidic residues" evidence="4">
    <location>
        <begin position="61"/>
        <end position="78"/>
    </location>
</feature>
<name>A0A1K0FWH3_9BASI</name>
<dbReference type="AlphaFoldDB" id="A0A1K0FWH3"/>
<feature type="repeat" description="WD" evidence="3">
    <location>
        <begin position="250"/>
        <end position="292"/>
    </location>
</feature>
<dbReference type="Pfam" id="PF00400">
    <property type="entry name" value="WD40"/>
    <property type="match status" value="1"/>
</dbReference>
<evidence type="ECO:0000313" key="5">
    <source>
        <dbReference type="EMBL" id="SAM67046.1"/>
    </source>
</evidence>
<sequence length="625" mass="66828">MDEAALRAMMPMLFGKNSVKKAPAAKMQPAAAAAALDSASTSKTGSGLGASLLGKRRAIDTEEVVQEEEEEDDDDGLTPEERAANAELERKARERRANGSSSSSASSSDESSDDEVGPPLPPGTTSTAAPPSRSNIILPPMTNTTPISGTHHKTLSALTVDASGSRFALGSYDHSLSLYDFGGLSPPSFSPFRLFEPTPNYPVLDLSFSPSSSHLLVVPGTAQAKIYTRDGAEVGECRKGDPYLRDMRNTSGHVAALSCGMFHPTDSTRFITGASDSTIRIWGLETMSRGQEGVIVMKSKSRGGRTKATAIQTTEGVTLLAAGEDGSLGHWDMRSNLGSKPRGSIDRAHEVGTITSSIAVAGNTVVTRGGDGMVKLWDLRSFRKAVVERGGLENASPHTGVIFDPFEHNSVLTCTTCLPKNRAQSGIVVLDTVNLAPLATYPMEKEYGTPIRLHWSPVRDQLFTTTRSGTLLISHHPTRSSKGILLALSRPSCTNRSSTRLYVDPNISTSAESYPIFSGNTSDLANGVQSDSAKRRKLAKARKDERTNLPQPPISGPGKGGRIGRGAMTGVVQSMFGAPADLALDPREALLKYAKRDGDVDYTKAWKDTQPTPIYSKYSDEEERK</sequence>
<reference evidence="7" key="1">
    <citation type="submission" date="2016-04" db="EMBL/GenBank/DDBJ databases">
        <authorList>
            <person name="Guldener U."/>
            <person name="Guldener U."/>
        </authorList>
    </citation>
    <scope>NUCLEOTIDE SEQUENCE [LARGE SCALE GENOMIC DNA]</scope>
    <source>
        <strain evidence="7">UB2112</strain>
    </source>
</reference>
<dbReference type="InterPro" id="IPR036322">
    <property type="entry name" value="WD40_repeat_dom_sf"/>
</dbReference>
<proteinExistence type="predicted"/>
<feature type="region of interest" description="Disordered" evidence="4">
    <location>
        <begin position="520"/>
        <end position="562"/>
    </location>
</feature>
<feature type="region of interest" description="Disordered" evidence="4">
    <location>
        <begin position="601"/>
        <end position="625"/>
    </location>
</feature>
<dbReference type="EMBL" id="LT558118">
    <property type="protein sequence ID" value="SAM67046.1"/>
    <property type="molecule type" value="Genomic_DNA"/>
</dbReference>
<accession>A0A1K0FWH3</accession>